<dbReference type="SUPFAM" id="SSF53300">
    <property type="entry name" value="vWA-like"/>
    <property type="match status" value="1"/>
</dbReference>
<dbReference type="Gene3D" id="3.40.50.410">
    <property type="entry name" value="von Willebrand factor, type A domain"/>
    <property type="match status" value="1"/>
</dbReference>
<dbReference type="SUPFAM" id="SSF52540">
    <property type="entry name" value="P-loop containing nucleoside triphosphate hydrolases"/>
    <property type="match status" value="2"/>
</dbReference>
<dbReference type="EMBL" id="JARBDR010000657">
    <property type="protein sequence ID" value="KAJ8309347.1"/>
    <property type="molecule type" value="Genomic_DNA"/>
</dbReference>
<comment type="caution">
    <text evidence="4">The sequence shown here is derived from an EMBL/GenBank/DDBJ whole genome shotgun (WGS) entry which is preliminary data.</text>
</comment>
<accession>A0ABQ9EZG6</accession>
<proteinExistence type="predicted"/>
<dbReference type="InterPro" id="IPR027417">
    <property type="entry name" value="P-loop_NTPase"/>
</dbReference>
<dbReference type="PROSITE" id="PS51419">
    <property type="entry name" value="RAB"/>
    <property type="match status" value="1"/>
</dbReference>
<dbReference type="SMART" id="SM00174">
    <property type="entry name" value="RHO"/>
    <property type="match status" value="1"/>
</dbReference>
<organism evidence="4 5">
    <name type="scientific">Tegillarca granosa</name>
    <name type="common">Malaysian cockle</name>
    <name type="synonym">Anadara granosa</name>
    <dbReference type="NCBI Taxonomy" id="220873"/>
    <lineage>
        <taxon>Eukaryota</taxon>
        <taxon>Metazoa</taxon>
        <taxon>Spiralia</taxon>
        <taxon>Lophotrochozoa</taxon>
        <taxon>Mollusca</taxon>
        <taxon>Bivalvia</taxon>
        <taxon>Autobranchia</taxon>
        <taxon>Pteriomorphia</taxon>
        <taxon>Arcoida</taxon>
        <taxon>Arcoidea</taxon>
        <taxon>Arcidae</taxon>
        <taxon>Tegillarca</taxon>
    </lineage>
</organism>
<dbReference type="PROSITE" id="PS51421">
    <property type="entry name" value="RAS"/>
    <property type="match status" value="1"/>
</dbReference>
<dbReference type="NCBIfam" id="TIGR00231">
    <property type="entry name" value="small_GTP"/>
    <property type="match status" value="1"/>
</dbReference>
<reference evidence="4 5" key="1">
    <citation type="submission" date="2022-12" db="EMBL/GenBank/DDBJ databases">
        <title>Chromosome-level genome of Tegillarca granosa.</title>
        <authorList>
            <person name="Kim J."/>
        </authorList>
    </citation>
    <scope>NUCLEOTIDE SEQUENCE [LARGE SCALE GENOMIC DNA]</scope>
    <source>
        <strain evidence="4">Teg-2019</strain>
        <tissue evidence="4">Adductor muscle</tissue>
    </source>
</reference>
<dbReference type="PANTHER" id="PTHR24070">
    <property type="entry name" value="RAS, DI-RAS, AND RHEB FAMILY MEMBERS OF SMALL GTPASE SUPERFAMILY"/>
    <property type="match status" value="1"/>
</dbReference>
<dbReference type="Gene3D" id="3.40.50.300">
    <property type="entry name" value="P-loop containing nucleotide triphosphate hydrolases"/>
    <property type="match status" value="2"/>
</dbReference>
<feature type="domain" description="VWFA" evidence="3">
    <location>
        <begin position="354"/>
        <end position="607"/>
    </location>
</feature>
<dbReference type="SMART" id="SM00173">
    <property type="entry name" value="RAS"/>
    <property type="match status" value="1"/>
</dbReference>
<keyword evidence="2" id="KW-0342">GTP-binding</keyword>
<dbReference type="InterPro" id="IPR002035">
    <property type="entry name" value="VWF_A"/>
</dbReference>
<dbReference type="Proteomes" id="UP001217089">
    <property type="component" value="Unassembled WGS sequence"/>
</dbReference>
<gene>
    <name evidence="4" type="ORF">KUTeg_014221</name>
</gene>
<keyword evidence="5" id="KW-1185">Reference proteome</keyword>
<dbReference type="InterPro" id="IPR005225">
    <property type="entry name" value="Small_GTP-bd"/>
</dbReference>
<dbReference type="InterPro" id="IPR020849">
    <property type="entry name" value="Small_GTPase_Ras-type"/>
</dbReference>
<dbReference type="SMART" id="SM00175">
    <property type="entry name" value="RAB"/>
    <property type="match status" value="1"/>
</dbReference>
<dbReference type="InterPro" id="IPR001806">
    <property type="entry name" value="Small_GTPase"/>
</dbReference>
<evidence type="ECO:0000313" key="4">
    <source>
        <dbReference type="EMBL" id="KAJ8309347.1"/>
    </source>
</evidence>
<name>A0ABQ9EZG6_TEGGR</name>
<dbReference type="PROSITE" id="PS50234">
    <property type="entry name" value="VWFA"/>
    <property type="match status" value="1"/>
</dbReference>
<evidence type="ECO:0000256" key="1">
    <source>
        <dbReference type="ARBA" id="ARBA00022741"/>
    </source>
</evidence>
<sequence>MCIYTCIHVIQYIVQGTGCLVDILDTAGQEEYSAMRDQYLRTGEAFVVVFSVTDQRSFEEAEAMYEWLLRVKSGGKPHMIFCGNKIDLESQRVIPKEKGLDLAKKVGVSYIETSAKTGENVKTVFERLLKSLPQVASSCQVVILGSGGVGKSALTVQYVQGIFVEDYDPTIEDSYRKYVKIKGLNKVKKRKERSKSMPKTEARPRSGGIISSVWNFVPSLWSSLRRRSSRHGQRPQSAVVESSTKPDVKPKIKKCKKADTNVIMVSLGSLEDTVKIGTGDPIMCTKCQAVLSCMSKTEQNGDKLNWKWFDFFFFIYSLIWIKWITCYLRPLVIAASNKASNEDPKSVKTEDTGYLVYCIDISGSMNVTTELPQIQSEWRKTRDKVDYGTEYISRLDAIKQALLRQLERLKIENESRKVIFVLFSSDVVLLGDGSQTSVNVNESEFNAFDSLLSTGQKYTSDINIRPLAESYSDLETIIKGLHTRGCTALGPALAVSLGIVTGSKGSEVVLCTDGMPNVGIGSHKHGDNGSYYQKTGEYAKKHGIVVSIIAVKGEPVGLQSVSKCANASGGTVNVLNPLELMRQLRLISQNYVVATSVSVIMMLYPELHVDDPLQPQGSNRIEKEVGNALKDTDLTFRFKPKTPGKKISLAEVPFQVQINYTLKDGRKMLRVLSKSLKTTDNRTEMEKGMNVAVVGLAATQQTAELASKGSVQDARDHLQAVNRMMSRGAKSSKQREERYTFNVESRELEQELFNTDFDYDSPVSNVMSDQRSKVFNQSKTSNLTRYKGASSKAEVTQKRQVKDENVRLQYYGFQC</sequence>
<evidence type="ECO:0000256" key="2">
    <source>
        <dbReference type="ARBA" id="ARBA00023134"/>
    </source>
</evidence>
<dbReference type="InterPro" id="IPR036465">
    <property type="entry name" value="vWFA_dom_sf"/>
</dbReference>
<evidence type="ECO:0000259" key="3">
    <source>
        <dbReference type="PROSITE" id="PS50234"/>
    </source>
</evidence>
<dbReference type="Pfam" id="PF00071">
    <property type="entry name" value="Ras"/>
    <property type="match status" value="2"/>
</dbReference>
<dbReference type="PRINTS" id="PR00449">
    <property type="entry name" value="RASTRNSFRMNG"/>
</dbReference>
<evidence type="ECO:0000313" key="5">
    <source>
        <dbReference type="Proteomes" id="UP001217089"/>
    </source>
</evidence>
<protein>
    <recommendedName>
        <fullName evidence="3">VWFA domain-containing protein</fullName>
    </recommendedName>
</protein>
<keyword evidence="1" id="KW-0547">Nucleotide-binding</keyword>